<dbReference type="AlphaFoldDB" id="A0A8H6IG28"/>
<accession>A0A8H6IG28</accession>
<name>A0A8H6IG28_9AGAR</name>
<reference evidence="1 2" key="1">
    <citation type="submission" date="2020-07" db="EMBL/GenBank/DDBJ databases">
        <title>Comparative genomics of pyrophilous fungi reveals a link between fire events and developmental genes.</title>
        <authorList>
            <consortium name="DOE Joint Genome Institute"/>
            <person name="Steindorff A.S."/>
            <person name="Carver A."/>
            <person name="Calhoun S."/>
            <person name="Stillman K."/>
            <person name="Liu H."/>
            <person name="Lipzen A."/>
            <person name="Pangilinan J."/>
            <person name="Labutti K."/>
            <person name="Bruns T.D."/>
            <person name="Grigoriev I.V."/>
        </authorList>
    </citation>
    <scope>NUCLEOTIDE SEQUENCE [LARGE SCALE GENOMIC DNA]</scope>
    <source>
        <strain evidence="1 2">CBS 144469</strain>
    </source>
</reference>
<proteinExistence type="predicted"/>
<gene>
    <name evidence="1" type="ORF">DFP72DRAFT_420308</name>
</gene>
<evidence type="ECO:0000313" key="2">
    <source>
        <dbReference type="Proteomes" id="UP000521943"/>
    </source>
</evidence>
<organism evidence="1 2">
    <name type="scientific">Ephemerocybe angulata</name>
    <dbReference type="NCBI Taxonomy" id="980116"/>
    <lineage>
        <taxon>Eukaryota</taxon>
        <taxon>Fungi</taxon>
        <taxon>Dikarya</taxon>
        <taxon>Basidiomycota</taxon>
        <taxon>Agaricomycotina</taxon>
        <taxon>Agaricomycetes</taxon>
        <taxon>Agaricomycetidae</taxon>
        <taxon>Agaricales</taxon>
        <taxon>Agaricineae</taxon>
        <taxon>Psathyrellaceae</taxon>
        <taxon>Ephemerocybe</taxon>
    </lineage>
</organism>
<sequence length="176" mass="19479">MCLFIFLSARSQRPPSPPSLPLGYIFSTFMLRSLAFPSSQSALFTHQRPMRKGERRKATSGVGDSPLTVHAKPSSLMCAVAPSERQVPRCLSLLSPKHVSVEMCCPVQDLQRGTGTQGKATVRSFPPSPLFSLTSPFLRPPFFHLRSPIERKELTLTSYYSHPPSSGQEVQKCDTD</sequence>
<evidence type="ECO:0000313" key="1">
    <source>
        <dbReference type="EMBL" id="KAF6764319.1"/>
    </source>
</evidence>
<dbReference type="EMBL" id="JACGCI010000004">
    <property type="protein sequence ID" value="KAF6764319.1"/>
    <property type="molecule type" value="Genomic_DNA"/>
</dbReference>
<protein>
    <submittedName>
        <fullName evidence="1">Uncharacterized protein</fullName>
    </submittedName>
</protein>
<comment type="caution">
    <text evidence="1">The sequence shown here is derived from an EMBL/GenBank/DDBJ whole genome shotgun (WGS) entry which is preliminary data.</text>
</comment>
<dbReference type="Proteomes" id="UP000521943">
    <property type="component" value="Unassembled WGS sequence"/>
</dbReference>
<keyword evidence="2" id="KW-1185">Reference proteome</keyword>